<dbReference type="SMART" id="SM00554">
    <property type="entry name" value="FAS1"/>
    <property type="match status" value="2"/>
</dbReference>
<dbReference type="InterPro" id="IPR050904">
    <property type="entry name" value="Adhesion/Biosynth-related"/>
</dbReference>
<dbReference type="STRING" id="139723.A0A182M6I0"/>
<proteinExistence type="predicted"/>
<dbReference type="EMBL" id="AXCM01001249">
    <property type="status" value="NOT_ANNOTATED_CDS"/>
    <property type="molecule type" value="Genomic_DNA"/>
</dbReference>
<dbReference type="EnsemblMetazoa" id="ACUA010679-RA">
    <property type="protein sequence ID" value="ACUA010679-PA"/>
    <property type="gene ID" value="ACUA010679"/>
</dbReference>
<feature type="domain" description="FAS1" evidence="2">
    <location>
        <begin position="237"/>
        <end position="372"/>
    </location>
</feature>
<dbReference type="AlphaFoldDB" id="A0A182M6I0"/>
<evidence type="ECO:0000256" key="1">
    <source>
        <dbReference type="SAM" id="SignalP"/>
    </source>
</evidence>
<reference evidence="3" key="2">
    <citation type="submission" date="2020-05" db="UniProtKB">
        <authorList>
            <consortium name="EnsemblMetazoa"/>
        </authorList>
    </citation>
    <scope>IDENTIFICATION</scope>
    <source>
        <strain evidence="3">A-37</strain>
    </source>
</reference>
<dbReference type="PANTHER" id="PTHR10900">
    <property type="entry name" value="PERIOSTIN-RELATED"/>
    <property type="match status" value="1"/>
</dbReference>
<feature type="signal peptide" evidence="1">
    <location>
        <begin position="1"/>
        <end position="33"/>
    </location>
</feature>
<protein>
    <recommendedName>
        <fullName evidence="2">FAS1 domain-containing protein</fullName>
    </recommendedName>
</protein>
<dbReference type="GO" id="GO:0050839">
    <property type="term" value="F:cell adhesion molecule binding"/>
    <property type="evidence" value="ECO:0007669"/>
    <property type="project" value="TreeGrafter"/>
</dbReference>
<organism evidence="3 4">
    <name type="scientific">Anopheles culicifacies</name>
    <dbReference type="NCBI Taxonomy" id="139723"/>
    <lineage>
        <taxon>Eukaryota</taxon>
        <taxon>Metazoa</taxon>
        <taxon>Ecdysozoa</taxon>
        <taxon>Arthropoda</taxon>
        <taxon>Hexapoda</taxon>
        <taxon>Insecta</taxon>
        <taxon>Pterygota</taxon>
        <taxon>Neoptera</taxon>
        <taxon>Endopterygota</taxon>
        <taxon>Diptera</taxon>
        <taxon>Nematocera</taxon>
        <taxon>Culicoidea</taxon>
        <taxon>Culicidae</taxon>
        <taxon>Anophelinae</taxon>
        <taxon>Anopheles</taxon>
        <taxon>culicifacies species complex</taxon>
    </lineage>
</organism>
<feature type="domain" description="FAS1" evidence="2">
    <location>
        <begin position="405"/>
        <end position="536"/>
    </location>
</feature>
<name>A0A182M6I0_9DIPT</name>
<dbReference type="InterPro" id="IPR036378">
    <property type="entry name" value="FAS1_dom_sf"/>
</dbReference>
<dbReference type="GO" id="GO:0031012">
    <property type="term" value="C:extracellular matrix"/>
    <property type="evidence" value="ECO:0007669"/>
    <property type="project" value="TreeGrafter"/>
</dbReference>
<evidence type="ECO:0000313" key="3">
    <source>
        <dbReference type="EnsemblMetazoa" id="ACUA010679-PA"/>
    </source>
</evidence>
<dbReference type="SUPFAM" id="SSF82153">
    <property type="entry name" value="FAS1 domain"/>
    <property type="match status" value="2"/>
</dbReference>
<dbReference type="PROSITE" id="PS50213">
    <property type="entry name" value="FAS1"/>
    <property type="match status" value="2"/>
</dbReference>
<dbReference type="VEuPathDB" id="VectorBase:ACUA010679"/>
<reference evidence="4" key="1">
    <citation type="submission" date="2013-09" db="EMBL/GenBank/DDBJ databases">
        <title>The Genome Sequence of Anopheles culicifacies species A.</title>
        <authorList>
            <consortium name="The Broad Institute Genomics Platform"/>
            <person name="Neafsey D.E."/>
            <person name="Besansky N."/>
            <person name="Howell P."/>
            <person name="Walton C."/>
            <person name="Young S.K."/>
            <person name="Zeng Q."/>
            <person name="Gargeya S."/>
            <person name="Fitzgerald M."/>
            <person name="Haas B."/>
            <person name="Abouelleil A."/>
            <person name="Allen A.W."/>
            <person name="Alvarado L."/>
            <person name="Arachchi H.M."/>
            <person name="Berlin A.M."/>
            <person name="Chapman S.B."/>
            <person name="Gainer-Dewar J."/>
            <person name="Goldberg J."/>
            <person name="Griggs A."/>
            <person name="Gujja S."/>
            <person name="Hansen M."/>
            <person name="Howarth C."/>
            <person name="Imamovic A."/>
            <person name="Ireland A."/>
            <person name="Larimer J."/>
            <person name="McCowan C."/>
            <person name="Murphy C."/>
            <person name="Pearson M."/>
            <person name="Poon T.W."/>
            <person name="Priest M."/>
            <person name="Roberts A."/>
            <person name="Saif S."/>
            <person name="Shea T."/>
            <person name="Sisk P."/>
            <person name="Sykes S."/>
            <person name="Wortman J."/>
            <person name="Nusbaum C."/>
            <person name="Birren B."/>
        </authorList>
    </citation>
    <scope>NUCLEOTIDE SEQUENCE [LARGE SCALE GENOMIC DNA]</scope>
    <source>
        <strain evidence="4">A-37</strain>
    </source>
</reference>
<evidence type="ECO:0000259" key="2">
    <source>
        <dbReference type="PROSITE" id="PS50213"/>
    </source>
</evidence>
<dbReference type="Pfam" id="PF02469">
    <property type="entry name" value="Fasciclin"/>
    <property type="match status" value="2"/>
</dbReference>
<feature type="chain" id="PRO_5008127906" description="FAS1 domain-containing protein" evidence="1">
    <location>
        <begin position="34"/>
        <end position="676"/>
    </location>
</feature>
<dbReference type="GO" id="GO:0005615">
    <property type="term" value="C:extracellular space"/>
    <property type="evidence" value="ECO:0007669"/>
    <property type="project" value="TreeGrafter"/>
</dbReference>
<accession>A0A182M6I0</accession>
<dbReference type="FunFam" id="2.30.180.10:FF:000037">
    <property type="entry name" value="Uncharacterized protein, isoform A"/>
    <property type="match status" value="1"/>
</dbReference>
<dbReference type="GO" id="GO:0007155">
    <property type="term" value="P:cell adhesion"/>
    <property type="evidence" value="ECO:0007669"/>
    <property type="project" value="TreeGrafter"/>
</dbReference>
<keyword evidence="1" id="KW-0732">Signal</keyword>
<keyword evidence="4" id="KW-1185">Reference proteome</keyword>
<dbReference type="Proteomes" id="UP000075883">
    <property type="component" value="Unassembled WGS sequence"/>
</dbReference>
<dbReference type="GO" id="GO:0030198">
    <property type="term" value="P:extracellular matrix organization"/>
    <property type="evidence" value="ECO:0007669"/>
    <property type="project" value="TreeGrafter"/>
</dbReference>
<dbReference type="InterPro" id="IPR000782">
    <property type="entry name" value="FAS1_domain"/>
</dbReference>
<evidence type="ECO:0000313" key="4">
    <source>
        <dbReference type="Proteomes" id="UP000075883"/>
    </source>
</evidence>
<dbReference type="Gene3D" id="2.30.180.10">
    <property type="entry name" value="FAS1 domain"/>
    <property type="match status" value="2"/>
</dbReference>
<dbReference type="PANTHER" id="PTHR10900:SF124">
    <property type="entry name" value="FI05614P"/>
    <property type="match status" value="1"/>
</dbReference>
<sequence>MASSARRKVAARLRISLVIMFFLGAQLTAIVQASEDELSVVSYINREVSGKKILPDFASIQLGESVPEQYRAAANRFARLWKEHVTGIKGYDTVKDVPFTLIVPDKIDETVFGGNKPKIREFLLEHVVPGALVEVKDQNTYLNLNQHPVHVNLSCFDMLMAYEINQSAKVLTKRNITEHLSLVFIVGNLTESDVQSSATNKFNKRNIQETNRYNEPQRLEMKNTTKELASSKENRIGQHLMNFLAGMKSGTKVFQHFFSSSNLSNLMDDSSYMVFIPSDTAFQRWHPIDWGFYPFSVQEFTEMVLRNHFVRTKQPLRMADLRVIHGDQRYKTLGGEYIVLKNKPSPNVNNVTILSDYTLSNGIEVFILSEVLFVSEAVVSRLHQMHKDKETPPLLAFPWFGAQFLSHSFLALERDTRFTQITRFLNTAEIAQFISGSNYTFFVPTDEAFERYSFDLLPDNVLASEKGIKMLLNHFVRGRLYDRDLKDGELIDTIGGMPVKIQRSFENTVRVNSARIVESEVFVYNLGTMFYVDDVLYPDLLKEEVKAITDLKNVDKNVPDSIGGSDVYTTEQNPPLTDRPTTTTFRSLYGLLTTNADVELVPLEVTESSKRNSDEDSSQLQDDEIITPKALPLRYFYNPKKVDFDVVTLRGAAAPIFKRQDRQVQIPFGPFLQSED</sequence>